<dbReference type="RefSeq" id="WP_046145270.1">
    <property type="nucleotide sequence ID" value="NZ_KQ033912.1"/>
</dbReference>
<sequence length="125" mass="14420">METKRIILFILAIFFTCNLAEARTIIVKVSNIRRENGTILVMAQSGKETKPVYGMAKPEKGEATITLENVEWEQFDISVFHDENGNYQMDFTEDKKPAEGYAMKKCKTQQEEETVKLKLYYPANE</sequence>
<evidence type="ECO:0000313" key="1">
    <source>
        <dbReference type="EMBL" id="KKB59087.1"/>
    </source>
</evidence>
<proteinExistence type="predicted"/>
<dbReference type="PATRIC" id="fig|927665.4.peg.651"/>
<dbReference type="HOGENOM" id="CLU_162638_0_0_10"/>
<name>A0A0F5JNW2_9BACT</name>
<dbReference type="AlphaFoldDB" id="A0A0F5JNW2"/>
<comment type="caution">
    <text evidence="1">The sequence shown here is derived from an EMBL/GenBank/DDBJ whole genome shotgun (WGS) entry which is preliminary data.</text>
</comment>
<evidence type="ECO:0008006" key="3">
    <source>
        <dbReference type="Google" id="ProtNLM"/>
    </source>
</evidence>
<dbReference type="Pfam" id="PF09912">
    <property type="entry name" value="DUF2141"/>
    <property type="match status" value="1"/>
</dbReference>
<dbReference type="STRING" id="927665.HMPREF1535_00646"/>
<reference evidence="1 2" key="1">
    <citation type="submission" date="2013-04" db="EMBL/GenBank/DDBJ databases">
        <title>The Genome Sequence of Parabacteroides goldsteinii DSM 19448.</title>
        <authorList>
            <consortium name="The Broad Institute Genomics Platform"/>
            <person name="Earl A."/>
            <person name="Ward D."/>
            <person name="Feldgarden M."/>
            <person name="Gevers D."/>
            <person name="Martens E."/>
            <person name="Sakamoto M."/>
            <person name="Benno Y."/>
            <person name="Song Y."/>
            <person name="Liu C."/>
            <person name="Lee J."/>
            <person name="Bolanos M."/>
            <person name="Vaisanen M.L."/>
            <person name="Finegold S.M."/>
            <person name="Walker B."/>
            <person name="Young S."/>
            <person name="Zeng Q."/>
            <person name="Gargeya S."/>
            <person name="Fitzgerald M."/>
            <person name="Haas B."/>
            <person name="Abouelleil A."/>
            <person name="Allen A.W."/>
            <person name="Alvarado L."/>
            <person name="Arachchi H.M."/>
            <person name="Berlin A.M."/>
            <person name="Chapman S.B."/>
            <person name="Gainer-Dewar J."/>
            <person name="Goldberg J."/>
            <person name="Griggs A."/>
            <person name="Gujja S."/>
            <person name="Hansen M."/>
            <person name="Howarth C."/>
            <person name="Imamovic A."/>
            <person name="Ireland A."/>
            <person name="Larimer J."/>
            <person name="McCowan C."/>
            <person name="Murphy C."/>
            <person name="Pearson M."/>
            <person name="Poon T.W."/>
            <person name="Priest M."/>
            <person name="Roberts A."/>
            <person name="Saif S."/>
            <person name="Shea T."/>
            <person name="Sisk P."/>
            <person name="Sykes S."/>
            <person name="Wortman J."/>
            <person name="Nusbaum C."/>
            <person name="Birren B."/>
        </authorList>
    </citation>
    <scope>NUCLEOTIDE SEQUENCE [LARGE SCALE GENOMIC DNA]</scope>
    <source>
        <strain evidence="1 2">DSM 19448</strain>
    </source>
</reference>
<organism evidence="1 2">
    <name type="scientific">Parabacteroides goldsteinii DSM 19448 = WAL 12034</name>
    <dbReference type="NCBI Taxonomy" id="927665"/>
    <lineage>
        <taxon>Bacteria</taxon>
        <taxon>Pseudomonadati</taxon>
        <taxon>Bacteroidota</taxon>
        <taxon>Bacteroidia</taxon>
        <taxon>Bacteroidales</taxon>
        <taxon>Tannerellaceae</taxon>
        <taxon>Parabacteroides</taxon>
    </lineage>
</organism>
<evidence type="ECO:0000313" key="2">
    <source>
        <dbReference type="Proteomes" id="UP000033047"/>
    </source>
</evidence>
<accession>A0A0F5JNW2</accession>
<dbReference type="EMBL" id="AQHV01000003">
    <property type="protein sequence ID" value="KKB59087.1"/>
    <property type="molecule type" value="Genomic_DNA"/>
</dbReference>
<dbReference type="Proteomes" id="UP000033047">
    <property type="component" value="Unassembled WGS sequence"/>
</dbReference>
<dbReference type="InterPro" id="IPR018673">
    <property type="entry name" value="DUF2141"/>
</dbReference>
<protein>
    <recommendedName>
        <fullName evidence="3">DUF2141 domain-containing protein</fullName>
    </recommendedName>
</protein>
<gene>
    <name evidence="1" type="ORF">HMPREF1535_00646</name>
</gene>